<dbReference type="EMBL" id="MVHH01000039">
    <property type="protein sequence ID" value="OQZ94661.1"/>
    <property type="molecule type" value="Genomic_DNA"/>
</dbReference>
<name>A0ABX3RKN6_9MYCO</name>
<evidence type="ECO:0000313" key="4">
    <source>
        <dbReference type="Proteomes" id="UP000192327"/>
    </source>
</evidence>
<evidence type="ECO:0000256" key="1">
    <source>
        <dbReference type="SAM" id="MobiDB-lite"/>
    </source>
</evidence>
<proteinExistence type="predicted"/>
<feature type="domain" description="DUF222" evidence="2">
    <location>
        <begin position="38"/>
        <end position="267"/>
    </location>
</feature>
<evidence type="ECO:0000259" key="2">
    <source>
        <dbReference type="Pfam" id="PF02720"/>
    </source>
</evidence>
<feature type="compositionally biased region" description="Basic and acidic residues" evidence="1">
    <location>
        <begin position="179"/>
        <end position="191"/>
    </location>
</feature>
<reference evidence="3 4" key="1">
    <citation type="submission" date="2016-12" db="EMBL/GenBank/DDBJ databases">
        <title>The new phylogeny of genus Mycobacterium.</title>
        <authorList>
            <person name="Tortoli E."/>
            <person name="Trovato A."/>
            <person name="Cirillo D.M."/>
        </authorList>
    </citation>
    <scope>NUCLEOTIDE SEQUENCE [LARGE SCALE GENOMIC DNA]</scope>
    <source>
        <strain evidence="3 4">DSM 44942</strain>
    </source>
</reference>
<comment type="caution">
    <text evidence="3">The sequence shown here is derived from an EMBL/GenBank/DDBJ whole genome shotgun (WGS) entry which is preliminary data.</text>
</comment>
<protein>
    <recommendedName>
        <fullName evidence="2">DUF222 domain-containing protein</fullName>
    </recommendedName>
</protein>
<dbReference type="Proteomes" id="UP000192327">
    <property type="component" value="Unassembled WGS sequence"/>
</dbReference>
<keyword evidence="4" id="KW-1185">Reference proteome</keyword>
<feature type="compositionally biased region" description="Polar residues" evidence="1">
    <location>
        <begin position="238"/>
        <end position="249"/>
    </location>
</feature>
<feature type="region of interest" description="Disordered" evidence="1">
    <location>
        <begin position="179"/>
        <end position="211"/>
    </location>
</feature>
<dbReference type="RefSeq" id="WP_133053197.1">
    <property type="nucleotide sequence ID" value="NZ_MVHH01000039.1"/>
</dbReference>
<sequence length="268" mass="28732">MRSSGREEVVEAFDALSADLDRALELDFDALTPRECVALLRRCEKLRRRLPAVEHPLVNQLAAADPAEVGGKPRWILADELHITRGEAGRRIAEAAELGARRTLTGEPLEPVRPAVSSAQRAGTIGAGHVAVIRSFFSYLPNGIDAGTLAQAEAHLAELGAQCRPDELSRLASRLADHLHPDGNHTDDDRAKRRGVVLGPQDRDGMSPIKGYLDPQARATLDAVLARWAAPGMCNPTDTTPCTSGTPSQAAIDADTRSAGQRNHDALT</sequence>
<evidence type="ECO:0000313" key="3">
    <source>
        <dbReference type="EMBL" id="OQZ94661.1"/>
    </source>
</evidence>
<dbReference type="InterPro" id="IPR003870">
    <property type="entry name" value="DUF222"/>
</dbReference>
<dbReference type="Pfam" id="PF02720">
    <property type="entry name" value="DUF222"/>
    <property type="match status" value="1"/>
</dbReference>
<organism evidence="3 4">
    <name type="scientific">Mycolicibacter arupensis</name>
    <dbReference type="NCBI Taxonomy" id="342002"/>
    <lineage>
        <taxon>Bacteria</taxon>
        <taxon>Bacillati</taxon>
        <taxon>Actinomycetota</taxon>
        <taxon>Actinomycetes</taxon>
        <taxon>Mycobacteriales</taxon>
        <taxon>Mycobacteriaceae</taxon>
        <taxon>Mycolicibacter</taxon>
    </lineage>
</organism>
<feature type="region of interest" description="Disordered" evidence="1">
    <location>
        <begin position="238"/>
        <end position="268"/>
    </location>
</feature>
<feature type="non-terminal residue" evidence="3">
    <location>
        <position position="268"/>
    </location>
</feature>
<gene>
    <name evidence="3" type="ORF">BST15_15745</name>
</gene>
<accession>A0ABX3RKN6</accession>